<dbReference type="GeneID" id="6016888"/>
<name>A8PBR9_COPC7</name>
<feature type="compositionally biased region" description="Low complexity" evidence="1">
    <location>
        <begin position="830"/>
        <end position="865"/>
    </location>
</feature>
<feature type="compositionally biased region" description="Polar residues" evidence="1">
    <location>
        <begin position="866"/>
        <end position="875"/>
    </location>
</feature>
<dbReference type="OMA" id="THDQERE"/>
<dbReference type="VEuPathDB" id="FungiDB:CC1G_02718"/>
<dbReference type="PANTHER" id="PTHR39639">
    <property type="entry name" value="CHROMOSOME 16, WHOLE GENOME SHOTGUN SEQUENCE"/>
    <property type="match status" value="1"/>
</dbReference>
<comment type="caution">
    <text evidence="3">The sequence shown here is derived from an EMBL/GenBank/DDBJ whole genome shotgun (WGS) entry which is preliminary data.</text>
</comment>
<dbReference type="EMBL" id="AACS02000004">
    <property type="protein sequence ID" value="EAU81702.2"/>
    <property type="molecule type" value="Genomic_DNA"/>
</dbReference>
<feature type="compositionally biased region" description="Pro residues" evidence="1">
    <location>
        <begin position="731"/>
        <end position="742"/>
    </location>
</feature>
<feature type="compositionally biased region" description="Polar residues" evidence="1">
    <location>
        <begin position="774"/>
        <end position="787"/>
    </location>
</feature>
<feature type="compositionally biased region" description="Basic and acidic residues" evidence="1">
    <location>
        <begin position="698"/>
        <end position="707"/>
    </location>
</feature>
<feature type="compositionally biased region" description="Basic residues" evidence="1">
    <location>
        <begin position="996"/>
        <end position="1008"/>
    </location>
</feature>
<feature type="compositionally biased region" description="Polar residues" evidence="1">
    <location>
        <begin position="550"/>
        <end position="565"/>
    </location>
</feature>
<feature type="compositionally biased region" description="Gly residues" evidence="1">
    <location>
        <begin position="925"/>
        <end position="937"/>
    </location>
</feature>
<dbReference type="PANTHER" id="PTHR39639:SF1">
    <property type="entry name" value="DUF262 DOMAIN-CONTAINING PROTEIN"/>
    <property type="match status" value="1"/>
</dbReference>
<dbReference type="Pfam" id="PF03235">
    <property type="entry name" value="GmrSD_N"/>
    <property type="match status" value="1"/>
</dbReference>
<dbReference type="HOGENOM" id="CLU_295108_0_0_1"/>
<feature type="compositionally biased region" description="Acidic residues" evidence="1">
    <location>
        <begin position="25"/>
        <end position="46"/>
    </location>
</feature>
<dbReference type="RefSeq" id="XP_001840255.2">
    <property type="nucleotide sequence ID" value="XM_001840203.2"/>
</dbReference>
<feature type="compositionally biased region" description="Acidic residues" evidence="1">
    <location>
        <begin position="529"/>
        <end position="540"/>
    </location>
</feature>
<feature type="compositionally biased region" description="Acidic residues" evidence="1">
    <location>
        <begin position="487"/>
        <end position="501"/>
    </location>
</feature>
<feature type="compositionally biased region" description="Low complexity" evidence="1">
    <location>
        <begin position="794"/>
        <end position="818"/>
    </location>
</feature>
<dbReference type="AlphaFoldDB" id="A8PBR9"/>
<feature type="compositionally biased region" description="Pro residues" evidence="1">
    <location>
        <begin position="624"/>
        <end position="634"/>
    </location>
</feature>
<organism evidence="3 4">
    <name type="scientific">Coprinopsis cinerea (strain Okayama-7 / 130 / ATCC MYA-4618 / FGSC 9003)</name>
    <name type="common">Inky cap fungus</name>
    <name type="synonym">Hormographiella aspergillata</name>
    <dbReference type="NCBI Taxonomy" id="240176"/>
    <lineage>
        <taxon>Eukaryota</taxon>
        <taxon>Fungi</taxon>
        <taxon>Dikarya</taxon>
        <taxon>Basidiomycota</taxon>
        <taxon>Agaricomycotina</taxon>
        <taxon>Agaricomycetes</taxon>
        <taxon>Agaricomycetidae</taxon>
        <taxon>Agaricales</taxon>
        <taxon>Agaricineae</taxon>
        <taxon>Psathyrellaceae</taxon>
        <taxon>Coprinopsis</taxon>
    </lineage>
</organism>
<sequence length="1026" mass="111174">MANGPQTRSQAKQAKRALLVPAIDAWDDDEPLTELDDEDDELEEESQPPPPPPTKSKSKATAITKAGPSTGPARATRPSTQSRTRESRKKTEAQLRPYLTQPIPSSQSLSVLYDLIKSGDLDLEPDYQRDVVWTDHKQSQLIDSIYNNYPIPPIICAATVDQYGQVIRRTCIDGKQRLTSITKFMDGEIKYYNPRIKKSWYTKPKRPRATGRVMTDREQNDFKTKTFLVWEYHNITEEQEREIFQRVQLGVALTPQERLQSVNGAYANLVHKVRRRLNETNVFRNFSEWGGNRGKDYASIAQIAYLIFHATESSKDIGLTQQKLEKWLQTTSASTIQDEKLDNSLKTAFDIFFRLVHHDLYGRSITERPLEPLELVLSVYLIHHYKKRMTDSQVSDAIGVLRDQLRGQTASNSERKQVSRVFNDGLNFVIRQIGKREFKIHGDIRTLAADEPPLDPAVLEADLEEEETEEVPSALSKGKKRARTESEPVDDDAMDVDEPDAELPPAKRSKKAETRPTPQPKTAAAQQAADDDDEDSDDDTPLIKRPPPSRSTNRLSVAKPSSSAAATKIRKNKTSTSKPSPANPSQEEPSVLLQTAKSSSHPSRKRKEAAAGLAPQPNESPLTSAPPTPLPVAPPVLQTRDVEMQPPPCSSTAAVNRAPASARPNLTPKVEAMTSMPPAMSGTSSVPPLPSTGFRGSSSDRFDRMAPLRELSAAASGGSQISATPVSAPQPLQPTQPQPHPQSQPSAQTAELSVAQHKLPTPPAQDDIAPPRASGSTASMSFTQPPSRSAPAKPSVATASQPAAPPALSVSSAPPTSTGFARYAGQLPTPLSAGPSAGPSSFSSASGFNPSGSSSCSVSSMKVSATATGPSTTPNVDKLKNLKFTKHPGHLPAPGSSSAVPPLPTRPGVPGQARTTLSPATWGPSGSGSGSGGGSGGGERERELGMRMRPMPTNSTSNPRSERPLPTNRPPSPQQLTDGPAILRRVPGVPPGVRVPSHHQQQHQHQHQPTRDPRRPPQGHRPMPGR</sequence>
<dbReference type="InParanoid" id="A8PBR9"/>
<reference evidence="3 4" key="1">
    <citation type="journal article" date="2010" name="Proc. Natl. Acad. Sci. U.S.A.">
        <title>Insights into evolution of multicellular fungi from the assembled chromosomes of the mushroom Coprinopsis cinerea (Coprinus cinereus).</title>
        <authorList>
            <person name="Stajich J.E."/>
            <person name="Wilke S.K."/>
            <person name="Ahren D."/>
            <person name="Au C.H."/>
            <person name="Birren B.W."/>
            <person name="Borodovsky M."/>
            <person name="Burns C."/>
            <person name="Canback B."/>
            <person name="Casselton L.A."/>
            <person name="Cheng C.K."/>
            <person name="Deng J."/>
            <person name="Dietrich F.S."/>
            <person name="Fargo D.C."/>
            <person name="Farman M.L."/>
            <person name="Gathman A.C."/>
            <person name="Goldberg J."/>
            <person name="Guigo R."/>
            <person name="Hoegger P.J."/>
            <person name="Hooker J.B."/>
            <person name="Huggins A."/>
            <person name="James T.Y."/>
            <person name="Kamada T."/>
            <person name="Kilaru S."/>
            <person name="Kodira C."/>
            <person name="Kues U."/>
            <person name="Kupfer D."/>
            <person name="Kwan H.S."/>
            <person name="Lomsadze A."/>
            <person name="Li W."/>
            <person name="Lilly W.W."/>
            <person name="Ma L.J."/>
            <person name="Mackey A.J."/>
            <person name="Manning G."/>
            <person name="Martin F."/>
            <person name="Muraguchi H."/>
            <person name="Natvig D.O."/>
            <person name="Palmerini H."/>
            <person name="Ramesh M.A."/>
            <person name="Rehmeyer C.J."/>
            <person name="Roe B.A."/>
            <person name="Shenoy N."/>
            <person name="Stanke M."/>
            <person name="Ter-Hovhannisyan V."/>
            <person name="Tunlid A."/>
            <person name="Velagapudi R."/>
            <person name="Vision T.J."/>
            <person name="Zeng Q."/>
            <person name="Zolan M.E."/>
            <person name="Pukkila P.J."/>
        </authorList>
    </citation>
    <scope>NUCLEOTIDE SEQUENCE [LARGE SCALE GENOMIC DNA]</scope>
    <source>
        <strain evidence="4">Okayama-7 / 130 / ATCC MYA-4618 / FGSC 9003</strain>
    </source>
</reference>
<dbReference type="InterPro" id="IPR004919">
    <property type="entry name" value="GmrSD_N"/>
</dbReference>
<evidence type="ECO:0000259" key="2">
    <source>
        <dbReference type="Pfam" id="PF03235"/>
    </source>
</evidence>
<feature type="compositionally biased region" description="Basic and acidic residues" evidence="1">
    <location>
        <begin position="83"/>
        <end position="93"/>
    </location>
</feature>
<gene>
    <name evidence="3" type="ORF">CC1G_02718</name>
</gene>
<dbReference type="OrthoDB" id="5419821at2759"/>
<proteinExistence type="predicted"/>
<feature type="compositionally biased region" description="Low complexity" evidence="1">
    <location>
        <begin position="712"/>
        <end position="730"/>
    </location>
</feature>
<dbReference type="KEGG" id="cci:CC1G_02718"/>
<feature type="compositionally biased region" description="Polar residues" evidence="1">
    <location>
        <begin position="574"/>
        <end position="601"/>
    </location>
</feature>
<evidence type="ECO:0000313" key="4">
    <source>
        <dbReference type="Proteomes" id="UP000001861"/>
    </source>
</evidence>
<evidence type="ECO:0000256" key="1">
    <source>
        <dbReference type="SAM" id="MobiDB-lite"/>
    </source>
</evidence>
<dbReference type="Proteomes" id="UP000001861">
    <property type="component" value="Unassembled WGS sequence"/>
</dbReference>
<accession>A8PBR9</accession>
<keyword evidence="4" id="KW-1185">Reference proteome</keyword>
<evidence type="ECO:0000313" key="3">
    <source>
        <dbReference type="EMBL" id="EAU81702.2"/>
    </source>
</evidence>
<feature type="domain" description="GmrSD restriction endonucleases N-terminal" evidence="2">
    <location>
        <begin position="114"/>
        <end position="247"/>
    </location>
</feature>
<feature type="region of interest" description="Disordered" evidence="1">
    <location>
        <begin position="462"/>
        <end position="1026"/>
    </location>
</feature>
<dbReference type="STRING" id="240176.A8PBR9"/>
<feature type="compositionally biased region" description="Polar residues" evidence="1">
    <location>
        <begin position="1"/>
        <end position="12"/>
    </location>
</feature>
<dbReference type="eggNOG" id="ENOG502S229">
    <property type="taxonomic scope" value="Eukaryota"/>
</dbReference>
<protein>
    <recommendedName>
        <fullName evidence="2">GmrSD restriction endonucleases N-terminal domain-containing protein</fullName>
    </recommendedName>
</protein>
<feature type="region of interest" description="Disordered" evidence="1">
    <location>
        <begin position="1"/>
        <end position="101"/>
    </location>
</feature>
<feature type="compositionally biased region" description="Low complexity" evidence="1">
    <location>
        <begin position="984"/>
        <end position="995"/>
    </location>
</feature>